<organism evidence="1">
    <name type="scientific">marine sediment metagenome</name>
    <dbReference type="NCBI Taxonomy" id="412755"/>
    <lineage>
        <taxon>unclassified sequences</taxon>
        <taxon>metagenomes</taxon>
        <taxon>ecological metagenomes</taxon>
    </lineage>
</organism>
<protein>
    <recommendedName>
        <fullName evidence="2">Phage portal protein</fullName>
    </recommendedName>
</protein>
<dbReference type="InterPro" id="IPR006944">
    <property type="entry name" value="Phage/GTA_portal"/>
</dbReference>
<reference evidence="1" key="1">
    <citation type="journal article" date="2015" name="Nature">
        <title>Complex archaea that bridge the gap between prokaryotes and eukaryotes.</title>
        <authorList>
            <person name="Spang A."/>
            <person name="Saw J.H."/>
            <person name="Jorgensen S.L."/>
            <person name="Zaremba-Niedzwiedzka K."/>
            <person name="Martijn J."/>
            <person name="Lind A.E."/>
            <person name="van Eijk R."/>
            <person name="Schleper C."/>
            <person name="Guy L."/>
            <person name="Ettema T.J."/>
        </authorList>
    </citation>
    <scope>NUCLEOTIDE SEQUENCE</scope>
</reference>
<dbReference type="AlphaFoldDB" id="A0A0F9C5R9"/>
<accession>A0A0F9C5R9</accession>
<comment type="caution">
    <text evidence="1">The sequence shown here is derived from an EMBL/GenBank/DDBJ whole genome shotgun (WGS) entry which is preliminary data.</text>
</comment>
<evidence type="ECO:0000313" key="1">
    <source>
        <dbReference type="EMBL" id="KKL44643.1"/>
    </source>
</evidence>
<proteinExistence type="predicted"/>
<gene>
    <name evidence="1" type="ORF">LCGC14_2363640</name>
</gene>
<name>A0A0F9C5R9_9ZZZZ</name>
<sequence length="418" mass="47139">MTITDEEYLDRALNIVGPSRTAKAVEPPGFLVSTTSQAKYHIPDGSLADNQLKTYQQLSWVTDAVGYVAKYAATVPLQVFARDGEGLNEVDNHPFEVLLQRPNEMQSRFKLLEATYANLMLAGNAYWHLNRSPMGEVLEVFVLPSDRMRPVPGPVVGLVGGYMWDAGNGQKVLVPPGNIIHFSEYHPRSMFIGMSRIESVSKEVAKDSHAASYELNFYAQDNAKPEGILGFKGHLDDDDWERFKQRFVDGYGGTQRRMAMYQGDAEVDYVQLALNHTDMDFLNSRNFTKEQVYNHFAPGLAAVLAVNTTEANARAGKNTLLEFGVWPMLVNVHEQITNKMMPLYDENLVAKFKDVRPVDRQLELSEQTMYAQTHTINEVRSKWYSDDPVGDERGELFIEQLKAKKAELDSDVVEKSKS</sequence>
<dbReference type="EMBL" id="LAZR01034683">
    <property type="protein sequence ID" value="KKL44643.1"/>
    <property type="molecule type" value="Genomic_DNA"/>
</dbReference>
<dbReference type="Pfam" id="PF04860">
    <property type="entry name" value="Phage_portal"/>
    <property type="match status" value="1"/>
</dbReference>
<feature type="non-terminal residue" evidence="1">
    <location>
        <position position="418"/>
    </location>
</feature>
<evidence type="ECO:0008006" key="2">
    <source>
        <dbReference type="Google" id="ProtNLM"/>
    </source>
</evidence>